<dbReference type="RefSeq" id="WP_127198319.1">
    <property type="nucleotide sequence ID" value="NZ_RZNX01000001.1"/>
</dbReference>
<dbReference type="InterPro" id="IPR018392">
    <property type="entry name" value="LysM"/>
</dbReference>
<accession>A0A433XRD2</accession>
<dbReference type="InterPro" id="IPR052196">
    <property type="entry name" value="Bact_Kbp"/>
</dbReference>
<name>A0A433XRD2_9BACL</name>
<comment type="caution">
    <text evidence="2">The sequence shown here is derived from an EMBL/GenBank/DDBJ whole genome shotgun (WGS) entry which is preliminary data.</text>
</comment>
<keyword evidence="3" id="KW-1185">Reference proteome</keyword>
<proteinExistence type="predicted"/>
<protein>
    <submittedName>
        <fullName evidence="2">LysM peptidoglycan-binding domain-containing protein</fullName>
    </submittedName>
</protein>
<dbReference type="Proteomes" id="UP000272464">
    <property type="component" value="Unassembled WGS sequence"/>
</dbReference>
<dbReference type="Gene3D" id="3.10.350.10">
    <property type="entry name" value="LysM domain"/>
    <property type="match status" value="1"/>
</dbReference>
<dbReference type="SMART" id="SM00257">
    <property type="entry name" value="LysM"/>
    <property type="match status" value="1"/>
</dbReference>
<evidence type="ECO:0000313" key="2">
    <source>
        <dbReference type="EMBL" id="RUT36630.1"/>
    </source>
</evidence>
<dbReference type="PANTHER" id="PTHR34700">
    <property type="entry name" value="POTASSIUM BINDING PROTEIN KBP"/>
    <property type="match status" value="1"/>
</dbReference>
<gene>
    <name evidence="2" type="ORF">EJP77_04965</name>
</gene>
<reference evidence="2 3" key="1">
    <citation type="submission" date="2018-12" db="EMBL/GenBank/DDBJ databases">
        <authorList>
            <person name="Sun L."/>
            <person name="Chen Z."/>
        </authorList>
    </citation>
    <scope>NUCLEOTIDE SEQUENCE [LARGE SCALE GENOMIC DNA]</scope>
    <source>
        <strain evidence="2 3">3-5-3</strain>
    </source>
</reference>
<dbReference type="OrthoDB" id="9800780at2"/>
<dbReference type="InterPro" id="IPR036779">
    <property type="entry name" value="LysM_dom_sf"/>
</dbReference>
<evidence type="ECO:0000313" key="3">
    <source>
        <dbReference type="Proteomes" id="UP000272464"/>
    </source>
</evidence>
<sequence>MEFSLRDGNGENFVFPVNPEEVQITRERGYDTVSLLSLGDFDFPQGERVKEITFSSFFPKVYNESYCNYKPVPDPQKAMNKLTTFLHSKTPLRLIITGTQVNTLVIIASHNSTFRGGETGDVYFDLTMRTWRELKVGKLGGAVAGSGAKSSRPDLKKSPKIYIVKPGDSLSKIAKLQLGSSARWKEIYKLNKLLIGNDPNKIRVGQKLVMP</sequence>
<feature type="domain" description="LysM" evidence="1">
    <location>
        <begin position="160"/>
        <end position="210"/>
    </location>
</feature>
<dbReference type="SUPFAM" id="SSF54106">
    <property type="entry name" value="LysM domain"/>
    <property type="match status" value="1"/>
</dbReference>
<organism evidence="2 3">
    <name type="scientific">Paenibacillus zeisoli</name>
    <dbReference type="NCBI Taxonomy" id="2496267"/>
    <lineage>
        <taxon>Bacteria</taxon>
        <taxon>Bacillati</taxon>
        <taxon>Bacillota</taxon>
        <taxon>Bacilli</taxon>
        <taxon>Bacillales</taxon>
        <taxon>Paenibacillaceae</taxon>
        <taxon>Paenibacillus</taxon>
    </lineage>
</organism>
<dbReference type="Pfam" id="PF01476">
    <property type="entry name" value="LysM"/>
    <property type="match status" value="1"/>
</dbReference>
<dbReference type="CDD" id="cd00118">
    <property type="entry name" value="LysM"/>
    <property type="match status" value="1"/>
</dbReference>
<dbReference type="EMBL" id="RZNX01000001">
    <property type="protein sequence ID" value="RUT36630.1"/>
    <property type="molecule type" value="Genomic_DNA"/>
</dbReference>
<dbReference type="PANTHER" id="PTHR34700:SF4">
    <property type="entry name" value="PHAGE-LIKE ELEMENT PBSX PROTEIN XKDP"/>
    <property type="match status" value="1"/>
</dbReference>
<evidence type="ECO:0000259" key="1">
    <source>
        <dbReference type="PROSITE" id="PS51782"/>
    </source>
</evidence>
<dbReference type="PROSITE" id="PS51782">
    <property type="entry name" value="LYSM"/>
    <property type="match status" value="1"/>
</dbReference>
<dbReference type="AlphaFoldDB" id="A0A433XRD2"/>